<keyword evidence="3" id="KW-0813">Transport</keyword>
<evidence type="ECO:0000256" key="8">
    <source>
        <dbReference type="SAM" id="Phobius"/>
    </source>
</evidence>
<dbReference type="InterPro" id="IPR002259">
    <property type="entry name" value="Eqnu_transpt"/>
</dbReference>
<dbReference type="PIRSF" id="PIRSF016379">
    <property type="entry name" value="ENT"/>
    <property type="match status" value="1"/>
</dbReference>
<keyword evidence="5 8" id="KW-1133">Transmembrane helix</keyword>
<dbReference type="Proteomes" id="UP000002009">
    <property type="component" value="Chromosome 5"/>
</dbReference>
<keyword evidence="10" id="KW-1185">Reference proteome</keyword>
<dbReference type="OrthoDB" id="1856718at2759"/>
<feature type="transmembrane region" description="Helical" evidence="8">
    <location>
        <begin position="288"/>
        <end position="311"/>
    </location>
</feature>
<feature type="transmembrane region" description="Helical" evidence="8">
    <location>
        <begin position="323"/>
        <end position="340"/>
    </location>
</feature>
<keyword evidence="4 8" id="KW-0812">Transmembrane</keyword>
<evidence type="ECO:0000256" key="5">
    <source>
        <dbReference type="ARBA" id="ARBA00022989"/>
    </source>
</evidence>
<evidence type="ECO:0000256" key="4">
    <source>
        <dbReference type="ARBA" id="ARBA00022692"/>
    </source>
</evidence>
<accession>C1E630</accession>
<feature type="transmembrane region" description="Helical" evidence="8">
    <location>
        <begin position="256"/>
        <end position="276"/>
    </location>
</feature>
<evidence type="ECO:0000256" key="3">
    <source>
        <dbReference type="ARBA" id="ARBA00022448"/>
    </source>
</evidence>
<comment type="similarity">
    <text evidence="2">Belongs to the SLC29A/ENT transporter (TC 2.A.57) family.</text>
</comment>
<dbReference type="GeneID" id="8243767"/>
<dbReference type="PANTHER" id="PTHR10332:SF10">
    <property type="entry name" value="EQUILIBRATIVE NUCLEOSIDE TRANSPORTER 4"/>
    <property type="match status" value="1"/>
</dbReference>
<keyword evidence="6 8" id="KW-0472">Membrane</keyword>
<dbReference type="PRINTS" id="PR01130">
    <property type="entry name" value="DERENTRNSPRT"/>
</dbReference>
<dbReference type="GO" id="GO:0005886">
    <property type="term" value="C:plasma membrane"/>
    <property type="evidence" value="ECO:0007669"/>
    <property type="project" value="TreeGrafter"/>
</dbReference>
<feature type="transmembrane region" description="Helical" evidence="8">
    <location>
        <begin position="352"/>
        <end position="372"/>
    </location>
</feature>
<feature type="transmembrane region" description="Helical" evidence="8">
    <location>
        <begin position="27"/>
        <end position="47"/>
    </location>
</feature>
<protein>
    <submittedName>
        <fullName evidence="9">Equilibrative nucleoside transporter family</fullName>
    </submittedName>
</protein>
<gene>
    <name evidence="9" type="ORF">MICPUN_81523</name>
</gene>
<dbReference type="SUPFAM" id="SSF103473">
    <property type="entry name" value="MFS general substrate transporter"/>
    <property type="match status" value="1"/>
</dbReference>
<dbReference type="GO" id="GO:0005337">
    <property type="term" value="F:nucleoside transmembrane transporter activity"/>
    <property type="evidence" value="ECO:0007669"/>
    <property type="project" value="InterPro"/>
</dbReference>
<dbReference type="Pfam" id="PF01733">
    <property type="entry name" value="Nucleoside_tran"/>
    <property type="match status" value="1"/>
</dbReference>
<dbReference type="InParanoid" id="C1E630"/>
<dbReference type="eggNOG" id="KOG1479">
    <property type="taxonomic scope" value="Eukaryota"/>
</dbReference>
<proteinExistence type="inferred from homology"/>
<evidence type="ECO:0000256" key="7">
    <source>
        <dbReference type="SAM" id="MobiDB-lite"/>
    </source>
</evidence>
<evidence type="ECO:0000256" key="6">
    <source>
        <dbReference type="ARBA" id="ARBA00023136"/>
    </source>
</evidence>
<feature type="transmembrane region" description="Helical" evidence="8">
    <location>
        <begin position="67"/>
        <end position="88"/>
    </location>
</feature>
<sequence length="414" mass="43436">MAARPEDVDIAASAARGSSPPEDRRGFVYRACFFLGAGILFPWNSYITAVDYFERVHPGKHVDRVFGVLYFLPNLLMLVLVLRFGNLVPPSVRVRLGFSLFLLCLLVPAFTSNLGILCAGIALNGVADALAQGSLFAQVASMPETYTQALMAGTSLSGLIVSVLRVVTKASFPATDSGAAASASVYFVCAALWVLACLYLYGELERSEVFRWHVARAARARRAGEAAAAGAGEVGEERAAGTTLRDAAAIASRVRYHAFAVAITYVVTLSIFPGVLAEDLRDDSMGDWFPVALIAAFNLADVLGKCVPGVFPAAATAFSPRTTAGMAAARVLFVPAFTIVARWSDGSSGGGVVAPGVALTLALGVTNGWYSASVMMTAPKAVSAAECEACGTIMVFFLLSGLTAGAFCGWLWLV</sequence>
<feature type="transmembrane region" description="Helical" evidence="8">
    <location>
        <begin position="179"/>
        <end position="201"/>
    </location>
</feature>
<dbReference type="FunCoup" id="C1E630">
    <property type="interactions" value="681"/>
</dbReference>
<dbReference type="STRING" id="296587.C1E630"/>
<reference evidence="9 10" key="1">
    <citation type="journal article" date="2009" name="Science">
        <title>Green evolution and dynamic adaptations revealed by genomes of the marine picoeukaryotes Micromonas.</title>
        <authorList>
            <person name="Worden A.Z."/>
            <person name="Lee J.H."/>
            <person name="Mock T."/>
            <person name="Rouze P."/>
            <person name="Simmons M.P."/>
            <person name="Aerts A.L."/>
            <person name="Allen A.E."/>
            <person name="Cuvelier M.L."/>
            <person name="Derelle E."/>
            <person name="Everett M.V."/>
            <person name="Foulon E."/>
            <person name="Grimwood J."/>
            <person name="Gundlach H."/>
            <person name="Henrissat B."/>
            <person name="Napoli C."/>
            <person name="McDonald S.M."/>
            <person name="Parker M.S."/>
            <person name="Rombauts S."/>
            <person name="Salamov A."/>
            <person name="Von Dassow P."/>
            <person name="Badger J.H."/>
            <person name="Coutinho P.M."/>
            <person name="Demir E."/>
            <person name="Dubchak I."/>
            <person name="Gentemann C."/>
            <person name="Eikrem W."/>
            <person name="Gready J.E."/>
            <person name="John U."/>
            <person name="Lanier W."/>
            <person name="Lindquist E.A."/>
            <person name="Lucas S."/>
            <person name="Mayer K.F."/>
            <person name="Moreau H."/>
            <person name="Not F."/>
            <person name="Otillar R."/>
            <person name="Panaud O."/>
            <person name="Pangilinan J."/>
            <person name="Paulsen I."/>
            <person name="Piegu B."/>
            <person name="Poliakov A."/>
            <person name="Robbens S."/>
            <person name="Schmutz J."/>
            <person name="Toulza E."/>
            <person name="Wyss T."/>
            <person name="Zelensky A."/>
            <person name="Zhou K."/>
            <person name="Armbrust E.V."/>
            <person name="Bhattacharya D."/>
            <person name="Goodenough U.W."/>
            <person name="Van de Peer Y."/>
            <person name="Grigoriev I.V."/>
        </authorList>
    </citation>
    <scope>NUCLEOTIDE SEQUENCE [LARGE SCALE GENOMIC DNA]</scope>
    <source>
        <strain evidence="10">RCC299 / NOUM17</strain>
    </source>
</reference>
<dbReference type="AlphaFoldDB" id="C1E630"/>
<dbReference type="EMBL" id="CP001326">
    <property type="protein sequence ID" value="ACO63356.1"/>
    <property type="molecule type" value="Genomic_DNA"/>
</dbReference>
<evidence type="ECO:0000313" key="9">
    <source>
        <dbReference type="EMBL" id="ACO63356.1"/>
    </source>
</evidence>
<comment type="subcellular location">
    <subcellularLocation>
        <location evidence="1">Membrane</location>
        <topology evidence="1">Multi-pass membrane protein</topology>
    </subcellularLocation>
</comment>
<evidence type="ECO:0000256" key="1">
    <source>
        <dbReference type="ARBA" id="ARBA00004141"/>
    </source>
</evidence>
<name>C1E630_MICCC</name>
<feature type="transmembrane region" description="Helical" evidence="8">
    <location>
        <begin position="100"/>
        <end position="126"/>
    </location>
</feature>
<dbReference type="KEGG" id="mis:MICPUN_81523"/>
<feature type="region of interest" description="Disordered" evidence="7">
    <location>
        <begin position="1"/>
        <end position="22"/>
    </location>
</feature>
<dbReference type="InterPro" id="IPR036259">
    <property type="entry name" value="MFS_trans_sf"/>
</dbReference>
<evidence type="ECO:0000313" key="10">
    <source>
        <dbReference type="Proteomes" id="UP000002009"/>
    </source>
</evidence>
<organism evidence="9 10">
    <name type="scientific">Micromonas commoda (strain RCC299 / NOUM17 / CCMP2709)</name>
    <name type="common">Picoplanktonic green alga</name>
    <dbReference type="NCBI Taxonomy" id="296587"/>
    <lineage>
        <taxon>Eukaryota</taxon>
        <taxon>Viridiplantae</taxon>
        <taxon>Chlorophyta</taxon>
        <taxon>Mamiellophyceae</taxon>
        <taxon>Mamiellales</taxon>
        <taxon>Mamiellaceae</taxon>
        <taxon>Micromonas</taxon>
    </lineage>
</organism>
<dbReference type="PANTHER" id="PTHR10332">
    <property type="entry name" value="EQUILIBRATIVE NUCLEOSIDE TRANSPORTER"/>
    <property type="match status" value="1"/>
</dbReference>
<feature type="transmembrane region" description="Helical" evidence="8">
    <location>
        <begin position="392"/>
        <end position="413"/>
    </location>
</feature>
<dbReference type="RefSeq" id="XP_002502098.1">
    <property type="nucleotide sequence ID" value="XM_002502052.1"/>
</dbReference>
<dbReference type="OMA" id="ARGMNEF"/>
<evidence type="ECO:0000256" key="2">
    <source>
        <dbReference type="ARBA" id="ARBA00007965"/>
    </source>
</evidence>